<reference evidence="3 4" key="1">
    <citation type="submission" date="2017-09" db="EMBL/GenBank/DDBJ databases">
        <title>Depth-based differentiation of microbial function through sediment-hosted aquifers and enrichment of novel symbionts in the deep terrestrial subsurface.</title>
        <authorList>
            <person name="Probst A.J."/>
            <person name="Ladd B."/>
            <person name="Jarett J.K."/>
            <person name="Geller-Mcgrath D.E."/>
            <person name="Sieber C.M."/>
            <person name="Emerson J.B."/>
            <person name="Anantharaman K."/>
            <person name="Thomas B.C."/>
            <person name="Malmstrom R."/>
            <person name="Stieglmeier M."/>
            <person name="Klingl A."/>
            <person name="Woyke T."/>
            <person name="Ryan C.M."/>
            <person name="Banfield J.F."/>
        </authorList>
    </citation>
    <scope>NUCLEOTIDE SEQUENCE [LARGE SCALE GENOMIC DNA]</scope>
    <source>
        <strain evidence="3">CG17_big_fil_post_rev_8_21_14_2_50_48_46</strain>
    </source>
</reference>
<evidence type="ECO:0000259" key="2">
    <source>
        <dbReference type="Pfam" id="PF03372"/>
    </source>
</evidence>
<keyword evidence="1" id="KW-1133">Transmembrane helix</keyword>
<name>A0A2M7G679_9BACT</name>
<dbReference type="Proteomes" id="UP000231019">
    <property type="component" value="Unassembled WGS sequence"/>
</dbReference>
<keyword evidence="1" id="KW-0812">Transmembrane</keyword>
<dbReference type="Gene3D" id="3.60.10.10">
    <property type="entry name" value="Endonuclease/exonuclease/phosphatase"/>
    <property type="match status" value="1"/>
</dbReference>
<keyword evidence="1" id="KW-0472">Membrane</keyword>
<accession>A0A2M7G679</accession>
<dbReference type="SUPFAM" id="SSF56219">
    <property type="entry name" value="DNase I-like"/>
    <property type="match status" value="1"/>
</dbReference>
<feature type="domain" description="Endonuclease/exonuclease/phosphatase" evidence="2">
    <location>
        <begin position="111"/>
        <end position="313"/>
    </location>
</feature>
<gene>
    <name evidence="3" type="ORF">COW36_08355</name>
</gene>
<dbReference type="AlphaFoldDB" id="A0A2M7G679"/>
<dbReference type="Pfam" id="PF03372">
    <property type="entry name" value="Exo_endo_phos"/>
    <property type="match status" value="1"/>
</dbReference>
<protein>
    <recommendedName>
        <fullName evidence="2">Endonuclease/exonuclease/phosphatase domain-containing protein</fullName>
    </recommendedName>
</protein>
<evidence type="ECO:0000313" key="4">
    <source>
        <dbReference type="Proteomes" id="UP000231019"/>
    </source>
</evidence>
<dbReference type="EMBL" id="PFFQ01000023">
    <property type="protein sequence ID" value="PIW17502.1"/>
    <property type="molecule type" value="Genomic_DNA"/>
</dbReference>
<dbReference type="InterPro" id="IPR005135">
    <property type="entry name" value="Endo/exonuclease/phosphatase"/>
</dbReference>
<organism evidence="3 4">
    <name type="scientific">bacterium (Candidatus Blackallbacteria) CG17_big_fil_post_rev_8_21_14_2_50_48_46</name>
    <dbReference type="NCBI Taxonomy" id="2014261"/>
    <lineage>
        <taxon>Bacteria</taxon>
        <taxon>Candidatus Blackallbacteria</taxon>
    </lineage>
</organism>
<evidence type="ECO:0000256" key="1">
    <source>
        <dbReference type="SAM" id="Phobius"/>
    </source>
</evidence>
<sequence>MKNLPPPKKKNPPLYKPAVGLSLCLGFFSLSNYWGGLHPGLDLLGQFKWQFSLSLLLPLFLMGLMRRWKWVVMLLLLLGLHAIELLPWYLPVAHEKALASPLHSEIKVLLANVLNTNPEVTSLASLIKQEQPDIVALMEFHPKHLELMNGLGRAYPFRFQPRDKNYFGLGLWSKFPLHRAELKFLGQAELPTLGTWVDLGERQFYLISTHLDSPVRVPALRRNRQLDALGKFALSKEPPVLVMGDFNVSMYSPYYKQFERNSDLHNCRRGFGVLPSWPAYLPEVARIPIDQCLVSKQLEVVDLHLGTPVGSDHLPMVISLRFPVNTEIQR</sequence>
<dbReference type="InterPro" id="IPR036691">
    <property type="entry name" value="Endo/exonu/phosph_ase_sf"/>
</dbReference>
<feature type="transmembrane region" description="Helical" evidence="1">
    <location>
        <begin position="71"/>
        <end position="90"/>
    </location>
</feature>
<comment type="caution">
    <text evidence="3">The sequence shown here is derived from an EMBL/GenBank/DDBJ whole genome shotgun (WGS) entry which is preliminary data.</text>
</comment>
<proteinExistence type="predicted"/>
<evidence type="ECO:0000313" key="3">
    <source>
        <dbReference type="EMBL" id="PIW17502.1"/>
    </source>
</evidence>
<dbReference type="GO" id="GO:0003824">
    <property type="term" value="F:catalytic activity"/>
    <property type="evidence" value="ECO:0007669"/>
    <property type="project" value="InterPro"/>
</dbReference>